<evidence type="ECO:0000256" key="1">
    <source>
        <dbReference type="SAM" id="MobiDB-lite"/>
    </source>
</evidence>
<comment type="caution">
    <text evidence="3">The sequence shown here is derived from an EMBL/GenBank/DDBJ whole genome shotgun (WGS) entry which is preliminary data.</text>
</comment>
<keyword evidence="4" id="KW-1185">Reference proteome</keyword>
<evidence type="ECO:0000313" key="4">
    <source>
        <dbReference type="Proteomes" id="UP001178507"/>
    </source>
</evidence>
<dbReference type="InterPro" id="IPR036891">
    <property type="entry name" value="Signal_recog_part_SRP54_M_sf"/>
</dbReference>
<feature type="compositionally biased region" description="Basic and acidic residues" evidence="1">
    <location>
        <begin position="208"/>
        <end position="235"/>
    </location>
</feature>
<evidence type="ECO:0000256" key="2">
    <source>
        <dbReference type="SAM" id="SignalP"/>
    </source>
</evidence>
<dbReference type="GO" id="GO:0048500">
    <property type="term" value="C:signal recognition particle"/>
    <property type="evidence" value="ECO:0007669"/>
    <property type="project" value="InterPro"/>
</dbReference>
<accession>A0AA36NKR5</accession>
<feature type="chain" id="PRO_5041229173" evidence="2">
    <location>
        <begin position="25"/>
        <end position="245"/>
    </location>
</feature>
<feature type="signal peptide" evidence="2">
    <location>
        <begin position="1"/>
        <end position="24"/>
    </location>
</feature>
<proteinExistence type="predicted"/>
<sequence length="245" mass="27183">MSRARFRRHVLGWQLLTALGLRLAFTGFKPVSRCLQTAVAAETAPPWALDMPRSEPSEPSESERAPIPSPAPTAIDEIIGNMAVDSPEVVRARIAGGDMNFEDFIATTMAMSNTDAGALSLPTGYEQIVAAMTLEERRNPAVFRQDSASERIAQLSRDAEVNLQLTTTFLQDFGSIQRFFARMQRQPKSGSKASAALGESMQMAAEYLAEKPRGQRRAQENRNRLLKKAGRELREKKAKQRRGFD</sequence>
<dbReference type="AlphaFoldDB" id="A0AA36NKR5"/>
<gene>
    <name evidence="3" type="ORF">EVOR1521_LOCUS28242</name>
</gene>
<feature type="region of interest" description="Disordered" evidence="1">
    <location>
        <begin position="46"/>
        <end position="72"/>
    </location>
</feature>
<dbReference type="Gene3D" id="1.10.260.30">
    <property type="entry name" value="Signal recognition particle, SRP54 subunit, M-domain"/>
    <property type="match status" value="1"/>
</dbReference>
<keyword evidence="2" id="KW-0732">Signal</keyword>
<feature type="compositionally biased region" description="Basic residues" evidence="1">
    <location>
        <begin position="236"/>
        <end position="245"/>
    </location>
</feature>
<dbReference type="GO" id="GO:0006614">
    <property type="term" value="P:SRP-dependent cotranslational protein targeting to membrane"/>
    <property type="evidence" value="ECO:0007669"/>
    <property type="project" value="InterPro"/>
</dbReference>
<evidence type="ECO:0000313" key="3">
    <source>
        <dbReference type="EMBL" id="CAJ1406223.1"/>
    </source>
</evidence>
<protein>
    <submittedName>
        <fullName evidence="3">Uncharacterized protein</fullName>
    </submittedName>
</protein>
<dbReference type="EMBL" id="CAUJNA010003619">
    <property type="protein sequence ID" value="CAJ1406223.1"/>
    <property type="molecule type" value="Genomic_DNA"/>
</dbReference>
<dbReference type="Proteomes" id="UP001178507">
    <property type="component" value="Unassembled WGS sequence"/>
</dbReference>
<dbReference type="GO" id="GO:0008312">
    <property type="term" value="F:7S RNA binding"/>
    <property type="evidence" value="ECO:0007669"/>
    <property type="project" value="InterPro"/>
</dbReference>
<feature type="region of interest" description="Disordered" evidence="1">
    <location>
        <begin position="206"/>
        <end position="245"/>
    </location>
</feature>
<reference evidence="3" key="1">
    <citation type="submission" date="2023-08" db="EMBL/GenBank/DDBJ databases">
        <authorList>
            <person name="Chen Y."/>
            <person name="Shah S."/>
            <person name="Dougan E. K."/>
            <person name="Thang M."/>
            <person name="Chan C."/>
        </authorList>
    </citation>
    <scope>NUCLEOTIDE SEQUENCE</scope>
</reference>
<feature type="compositionally biased region" description="Basic and acidic residues" evidence="1">
    <location>
        <begin position="52"/>
        <end position="64"/>
    </location>
</feature>
<organism evidence="3 4">
    <name type="scientific">Effrenium voratum</name>
    <dbReference type="NCBI Taxonomy" id="2562239"/>
    <lineage>
        <taxon>Eukaryota</taxon>
        <taxon>Sar</taxon>
        <taxon>Alveolata</taxon>
        <taxon>Dinophyceae</taxon>
        <taxon>Suessiales</taxon>
        <taxon>Symbiodiniaceae</taxon>
        <taxon>Effrenium</taxon>
    </lineage>
</organism>
<name>A0AA36NKR5_9DINO</name>